<dbReference type="EMBL" id="SRYB01000001">
    <property type="protein sequence ID" value="TGY80965.1"/>
    <property type="molecule type" value="Genomic_DNA"/>
</dbReference>
<comment type="caution">
    <text evidence="1">The sequence shown here is derived from an EMBL/GenBank/DDBJ whole genome shotgun (WGS) entry which is preliminary data.</text>
</comment>
<keyword evidence="2" id="KW-1185">Reference proteome</keyword>
<gene>
    <name evidence="1" type="ORF">E5331_00870</name>
</gene>
<evidence type="ECO:0000313" key="2">
    <source>
        <dbReference type="Proteomes" id="UP000306319"/>
    </source>
</evidence>
<organism evidence="1 2">
    <name type="scientific">Lepagella muris</name>
    <dbReference type="NCBI Taxonomy" id="3032870"/>
    <lineage>
        <taxon>Bacteria</taxon>
        <taxon>Pseudomonadati</taxon>
        <taxon>Bacteroidota</taxon>
        <taxon>Bacteroidia</taxon>
        <taxon>Bacteroidales</taxon>
        <taxon>Muribaculaceae</taxon>
        <taxon>Lepagella</taxon>
    </lineage>
</organism>
<protein>
    <submittedName>
        <fullName evidence="1">Uncharacterized protein</fullName>
    </submittedName>
</protein>
<dbReference type="Proteomes" id="UP000306319">
    <property type="component" value="Unassembled WGS sequence"/>
</dbReference>
<evidence type="ECO:0000313" key="1">
    <source>
        <dbReference type="EMBL" id="TGY80965.1"/>
    </source>
</evidence>
<accession>A0AC61RL02</accession>
<name>A0AC61RL02_9BACT</name>
<sequence length="67" mass="7636">MKTISNPYKIEVVSDSGMTYYQVVRKRDEAILYANSLIDNIASFILEEGIDKMGFDSVPEFANNHVF</sequence>
<proteinExistence type="predicted"/>
<reference evidence="1" key="1">
    <citation type="submission" date="2019-04" db="EMBL/GenBank/DDBJ databases">
        <title>Microbes associate with the intestines of laboratory mice.</title>
        <authorList>
            <person name="Navarre W."/>
            <person name="Wong E."/>
            <person name="Huang K."/>
            <person name="Tropini C."/>
            <person name="Ng K."/>
            <person name="Yu B."/>
        </authorList>
    </citation>
    <scope>NUCLEOTIDE SEQUENCE</scope>
    <source>
        <strain evidence="1">NM04_E33</strain>
    </source>
</reference>